<comment type="subcellular location">
    <subcellularLocation>
        <location evidence="1">Membrane</location>
        <topology evidence="1">Multi-pass membrane protein</topology>
    </subcellularLocation>
</comment>
<evidence type="ECO:0000256" key="4">
    <source>
        <dbReference type="ARBA" id="ARBA00022989"/>
    </source>
</evidence>
<proteinExistence type="inferred from homology"/>
<accession>A0A6L2Q504</accession>
<evidence type="ECO:0000256" key="6">
    <source>
        <dbReference type="SAM" id="Phobius"/>
    </source>
</evidence>
<dbReference type="GO" id="GO:0005886">
    <property type="term" value="C:plasma membrane"/>
    <property type="evidence" value="ECO:0007669"/>
    <property type="project" value="TreeGrafter"/>
</dbReference>
<dbReference type="EMBL" id="BLKM01001294">
    <property type="protein sequence ID" value="GFG39963.1"/>
    <property type="molecule type" value="Genomic_DNA"/>
</dbReference>
<dbReference type="GO" id="GO:0015137">
    <property type="term" value="F:citrate transmembrane transporter activity"/>
    <property type="evidence" value="ECO:0007669"/>
    <property type="project" value="TreeGrafter"/>
</dbReference>
<dbReference type="GO" id="GO:0015141">
    <property type="term" value="F:succinate transmembrane transporter activity"/>
    <property type="evidence" value="ECO:0007669"/>
    <property type="project" value="TreeGrafter"/>
</dbReference>
<feature type="transmembrane region" description="Helical" evidence="6">
    <location>
        <begin position="489"/>
        <end position="511"/>
    </location>
</feature>
<evidence type="ECO:0000256" key="1">
    <source>
        <dbReference type="ARBA" id="ARBA00004141"/>
    </source>
</evidence>
<keyword evidence="5 6" id="KW-0472">Membrane</keyword>
<feature type="transmembrane region" description="Helical" evidence="6">
    <location>
        <begin position="373"/>
        <end position="392"/>
    </location>
</feature>
<dbReference type="PANTHER" id="PTHR10283">
    <property type="entry name" value="SOLUTE CARRIER FAMILY 13 MEMBER"/>
    <property type="match status" value="1"/>
</dbReference>
<dbReference type="PANTHER" id="PTHR10283:SF82">
    <property type="entry name" value="SOLUTE CARRIER FAMILY 13 MEMBER 2"/>
    <property type="match status" value="1"/>
</dbReference>
<feature type="transmembrane region" description="Helical" evidence="6">
    <location>
        <begin position="458"/>
        <end position="477"/>
    </location>
</feature>
<comment type="caution">
    <text evidence="7">The sequence shown here is derived from an EMBL/GenBank/DDBJ whole genome shotgun (WGS) entry which is preliminary data.</text>
</comment>
<evidence type="ECO:0000256" key="3">
    <source>
        <dbReference type="ARBA" id="ARBA00022692"/>
    </source>
</evidence>
<dbReference type="FunCoup" id="A0A6L2Q504">
    <property type="interactions" value="179"/>
</dbReference>
<keyword evidence="3 6" id="KW-0812">Transmembrane</keyword>
<feature type="transmembrane region" description="Helical" evidence="6">
    <location>
        <begin position="168"/>
        <end position="194"/>
    </location>
</feature>
<sequence>MTVPFRRLLVHWRSLVIVLVPLVLSPLVVIGMIERLNTQLQHRDTGSSPLVPNLAVSAVAIISKVSCLMLLLLRYNTAITRIRFNLHIGSLRYVWTFSIRCQPAVPLTSAASPAGSRIPETSTTGHPEQLFESDFELFACRNSNLECGLIAAIAVEHCNLHKRIALKVILTIGTSPVRLLLGFMLTTMILSMWISNTATTAMMAPIVKAVLDELKQNKAVESRHRTSSLNTADSEHASGAFDPETRRKSVYQCEYEQDDRPEKSDVCYYLGVAYASNLGGAGTLTGTGTNLTFKGIWDTTFPEAGGVNFASWFIFGAPLMLTNMLAAWIWLQILFMDLFRKKREAKKKRSEEQSKIVREVISVKYKELGPMTFHEGSVLILFIIVVLLWFFRKPEFIPGWAEIVASVDIDDATPVMLIVFLLFVLPANLDFLQFNSSERRPAKAAPALLTWKVVHEKVPWGLVCLLGGGFAMAAASNESGLSSYLGKELVYLQVLPPFLILITVATATTFLTEVSSNTAVANIILPVLAQMRKVEAESVWRIVVECATPCVELKAKSTSEVVIECSTACSEVETVYGDLWLSMLQLILNSKQRVYGEL</sequence>
<dbReference type="InterPro" id="IPR001898">
    <property type="entry name" value="SLC13A/DASS"/>
</dbReference>
<feature type="transmembrane region" description="Helical" evidence="6">
    <location>
        <begin position="12"/>
        <end position="33"/>
    </location>
</feature>
<evidence type="ECO:0000313" key="8">
    <source>
        <dbReference type="Proteomes" id="UP000502823"/>
    </source>
</evidence>
<protein>
    <recommendedName>
        <fullName evidence="9">Citrate transporter-like domain-containing protein</fullName>
    </recommendedName>
</protein>
<comment type="similarity">
    <text evidence="2">Belongs to the SLC13A/DASS transporter (TC 2.A.47) family. NADC subfamily.</text>
</comment>
<dbReference type="Pfam" id="PF00939">
    <property type="entry name" value="Na_sulph_symp"/>
    <property type="match status" value="1"/>
</dbReference>
<keyword evidence="8" id="KW-1185">Reference proteome</keyword>
<evidence type="ECO:0000256" key="5">
    <source>
        <dbReference type="ARBA" id="ARBA00023136"/>
    </source>
</evidence>
<keyword evidence="4 6" id="KW-1133">Transmembrane helix</keyword>
<evidence type="ECO:0008006" key="9">
    <source>
        <dbReference type="Google" id="ProtNLM"/>
    </source>
</evidence>
<feature type="transmembrane region" description="Helical" evidence="6">
    <location>
        <begin position="312"/>
        <end position="339"/>
    </location>
</feature>
<dbReference type="AlphaFoldDB" id="A0A6L2Q504"/>
<evidence type="ECO:0000313" key="7">
    <source>
        <dbReference type="EMBL" id="GFG39963.1"/>
    </source>
</evidence>
<gene>
    <name evidence="7" type="ORF">Cfor_09020</name>
</gene>
<organism evidence="7 8">
    <name type="scientific">Coptotermes formosanus</name>
    <name type="common">Formosan subterranean termite</name>
    <dbReference type="NCBI Taxonomy" id="36987"/>
    <lineage>
        <taxon>Eukaryota</taxon>
        <taxon>Metazoa</taxon>
        <taxon>Ecdysozoa</taxon>
        <taxon>Arthropoda</taxon>
        <taxon>Hexapoda</taxon>
        <taxon>Insecta</taxon>
        <taxon>Pterygota</taxon>
        <taxon>Neoptera</taxon>
        <taxon>Polyneoptera</taxon>
        <taxon>Dictyoptera</taxon>
        <taxon>Blattodea</taxon>
        <taxon>Blattoidea</taxon>
        <taxon>Termitoidae</taxon>
        <taxon>Rhinotermitidae</taxon>
        <taxon>Coptotermes</taxon>
    </lineage>
</organism>
<dbReference type="InParanoid" id="A0A6L2Q504"/>
<dbReference type="Proteomes" id="UP000502823">
    <property type="component" value="Unassembled WGS sequence"/>
</dbReference>
<evidence type="ECO:0000256" key="2">
    <source>
        <dbReference type="ARBA" id="ARBA00006772"/>
    </source>
</evidence>
<name>A0A6L2Q504_COPFO</name>
<feature type="transmembrane region" description="Helical" evidence="6">
    <location>
        <begin position="53"/>
        <end position="73"/>
    </location>
</feature>
<dbReference type="OrthoDB" id="6493944at2759"/>
<feature type="transmembrane region" description="Helical" evidence="6">
    <location>
        <begin position="412"/>
        <end position="432"/>
    </location>
</feature>
<reference evidence="8" key="1">
    <citation type="submission" date="2020-01" db="EMBL/GenBank/DDBJ databases">
        <title>Draft genome sequence of the Termite Coptotermes fromosanus.</title>
        <authorList>
            <person name="Itakura S."/>
            <person name="Yosikawa Y."/>
            <person name="Umezawa K."/>
        </authorList>
    </citation>
    <scope>NUCLEOTIDE SEQUENCE [LARGE SCALE GENOMIC DNA]</scope>
</reference>